<dbReference type="OrthoDB" id="360884at2759"/>
<dbReference type="Proteomes" id="UP000031512">
    <property type="component" value="Unassembled WGS sequence"/>
</dbReference>
<dbReference type="EMBL" id="ACOU01000003">
    <property type="protein sequence ID" value="EKX73152.1"/>
    <property type="molecule type" value="Genomic_DNA"/>
</dbReference>
<reference evidence="1 2" key="1">
    <citation type="journal article" date="2012" name="BMC Genomics">
        <title>Comparative genomic analysis and phylogenetic position of Theileria equi.</title>
        <authorList>
            <person name="Kappmeyer L.S."/>
            <person name="Thiagarajan M."/>
            <person name="Herndon D.R."/>
            <person name="Ramsay J.D."/>
            <person name="Caler E."/>
            <person name="Djikeng A."/>
            <person name="Gillespie J.J."/>
            <person name="Lau A.O."/>
            <person name="Roalson E.H."/>
            <person name="Silva J.C."/>
            <person name="Silva M.G."/>
            <person name="Suarez C.E."/>
            <person name="Ueti M.W."/>
            <person name="Nene V.M."/>
            <person name="Mealey R.H."/>
            <person name="Knowles D.P."/>
            <person name="Brayton K.A."/>
        </authorList>
    </citation>
    <scope>NUCLEOTIDE SEQUENCE [LARGE SCALE GENOMIC DNA]</scope>
    <source>
        <strain evidence="1 2">WA</strain>
    </source>
</reference>
<name>L1LCI6_THEEQ</name>
<dbReference type="RefSeq" id="XP_004832604.1">
    <property type="nucleotide sequence ID" value="XM_004832547.1"/>
</dbReference>
<dbReference type="eggNOG" id="ENOG502TN6X">
    <property type="taxonomic scope" value="Eukaryota"/>
</dbReference>
<dbReference type="AlphaFoldDB" id="L1LCI6"/>
<proteinExistence type="predicted"/>
<dbReference type="VEuPathDB" id="PiroplasmaDB:BEWA_052060"/>
<evidence type="ECO:0000313" key="2">
    <source>
        <dbReference type="Proteomes" id="UP000031512"/>
    </source>
</evidence>
<keyword evidence="2" id="KW-1185">Reference proteome</keyword>
<evidence type="ECO:0000313" key="1">
    <source>
        <dbReference type="EMBL" id="EKX73152.1"/>
    </source>
</evidence>
<protein>
    <submittedName>
        <fullName evidence="1">Uncharacterized protein</fullName>
    </submittedName>
</protein>
<sequence length="788" mass="91580">MSFILETNYLTDSKSNIEAIRNAAHSIHRLLEIFDLFDEHVNDLDILDSSNAIKDTFDIILLLSNGIFSESELRERYTLTAYNCLAIFESFSTDEDYVSKVMSMYSSCNRQIKSKNELHTKLGNRCPENSKFNELYELVLSEYSSDSNSVSSQGLQLFLKIREEWSKRFELLLKLLFFISTKSFNLIGSNTSDNIDCSQDFVEINFGIDQNIVSKRISYSDLIHSFTRLNLVKHYLRLFEGYVTSCIKKLGPKDAPSGSTQVINDKLNIIMHLKSTTSYKNNPSLCNHLLNSITAHINLVKSVKIYIATASKFFNDSSGTVVEIDSKYLEELINSLLEDVFCDLMGNFPKEIAFLDGIKVIDSFIELLNKHSLNYHDNIHWYKEYTIKIMNKFEESLLDYIRQLTINQYDSTTLMNPNTVNVYSDNEYILRPVDPKSVGEMITSILSETFEKGVSEQFMRRINWLNGFGSLFVSNSMYLISIVLFRLSLMPNVILNQLHMCDRIHPEIIKLYVEKNSNIIQNTILLFVLLSLNTFKDFVYMIPKFLRENNDSKILLSNFLVFLSNSSFFSNILPLVPYLVQDSLGLSFTIIPELQRFKDLSHIVKELYKISALRLSLFKVKDYLVTQLVAFNQQCIQKILLNDIKLINNSFECHGNDLIDWLVTFKINSHKHLPTSLYKKVFQLSMDLCYSSIINLFLDFFEKHNYKLPETNILRTRIYLDSVLYSLQEHILPDCNELNMEFVMEEKFLQVVKLFRYDYSIISSKEFEQVDLNRLTKLSKLIKSFDTS</sequence>
<dbReference type="GeneID" id="15802759"/>
<organism evidence="1 2">
    <name type="scientific">Theileria equi strain WA</name>
    <dbReference type="NCBI Taxonomy" id="1537102"/>
    <lineage>
        <taxon>Eukaryota</taxon>
        <taxon>Sar</taxon>
        <taxon>Alveolata</taxon>
        <taxon>Apicomplexa</taxon>
        <taxon>Aconoidasida</taxon>
        <taxon>Piroplasmida</taxon>
        <taxon>Theileriidae</taxon>
        <taxon>Theileria</taxon>
    </lineage>
</organism>
<dbReference type="KEGG" id="beq:BEWA_052060"/>
<comment type="caution">
    <text evidence="1">The sequence shown here is derived from an EMBL/GenBank/DDBJ whole genome shotgun (WGS) entry which is preliminary data.</text>
</comment>
<accession>L1LCI6</accession>
<gene>
    <name evidence="1" type="ORF">BEWA_052060</name>
</gene>